<protein>
    <submittedName>
        <fullName evidence="1">Uncharacterized protein</fullName>
    </submittedName>
</protein>
<dbReference type="RefSeq" id="WP_172403751.1">
    <property type="nucleotide sequence ID" value="NZ_MDJZ01000011.1"/>
</dbReference>
<evidence type="ECO:0000313" key="2">
    <source>
        <dbReference type="Proteomes" id="UP000195101"/>
    </source>
</evidence>
<dbReference type="AlphaFoldDB" id="A0A251YMM6"/>
<proteinExistence type="predicted"/>
<evidence type="ECO:0000313" key="1">
    <source>
        <dbReference type="EMBL" id="OUE25516.1"/>
    </source>
</evidence>
<dbReference type="EMBL" id="MDJZ01000011">
    <property type="protein sequence ID" value="OUE25516.1"/>
    <property type="molecule type" value="Genomic_DNA"/>
</dbReference>
<organism evidence="1 2">
    <name type="scientific">Clavibacter michiganensis</name>
    <dbReference type="NCBI Taxonomy" id="28447"/>
    <lineage>
        <taxon>Bacteria</taxon>
        <taxon>Bacillati</taxon>
        <taxon>Actinomycetota</taxon>
        <taxon>Actinomycetes</taxon>
        <taxon>Micrococcales</taxon>
        <taxon>Microbacteriaceae</taxon>
        <taxon>Clavibacter</taxon>
    </lineage>
</organism>
<accession>A0A251YMM6</accession>
<reference evidence="1 2" key="1">
    <citation type="submission" date="2016-08" db="EMBL/GenBank/DDBJ databases">
        <title>Genome sequence of Clavibacter michiganensis spp strain CFBP8019.</title>
        <authorList>
            <person name="Thapa S.P."/>
            <person name="Coaker G."/>
            <person name="Jacques M.-A."/>
        </authorList>
    </citation>
    <scope>NUCLEOTIDE SEQUENCE [LARGE SCALE GENOMIC DNA]</scope>
    <source>
        <strain evidence="1">CFBP8019</strain>
    </source>
</reference>
<comment type="caution">
    <text evidence="1">The sequence shown here is derived from an EMBL/GenBank/DDBJ whole genome shotgun (WGS) entry which is preliminary data.</text>
</comment>
<gene>
    <name evidence="1" type="ORF">BFL37_05895</name>
</gene>
<dbReference type="Proteomes" id="UP000195101">
    <property type="component" value="Unassembled WGS sequence"/>
</dbReference>
<sequence>MTDQTPTSAQAAAQEALFRVITDGVEAVRDSGHQLDNNTAAIKMLAEAYSLVVDGK</sequence>
<keyword evidence="2" id="KW-1185">Reference proteome</keyword>
<name>A0A251YMM6_9MICO</name>